<dbReference type="AlphaFoldDB" id="A0A0L8VE81"/>
<comment type="caution">
    <text evidence="1">The sequence shown here is derived from an EMBL/GenBank/DDBJ whole genome shotgun (WGS) entry which is preliminary data.</text>
</comment>
<gene>
    <name evidence="1" type="ORF">NC99_04170</name>
</gene>
<protein>
    <submittedName>
        <fullName evidence="1">Uncharacterized protein</fullName>
    </submittedName>
</protein>
<dbReference type="Gene3D" id="3.30.40.220">
    <property type="match status" value="1"/>
</dbReference>
<reference evidence="2" key="1">
    <citation type="submission" date="2015-07" db="EMBL/GenBank/DDBJ databases">
        <title>Genome sequencing of Sunxiuqinia dokdonensis strain SK.</title>
        <authorList>
            <person name="Ahn S."/>
            <person name="Kim B.-C."/>
        </authorList>
    </citation>
    <scope>NUCLEOTIDE SEQUENCE [LARGE SCALE GENOMIC DNA]</scope>
    <source>
        <strain evidence="2">SK</strain>
    </source>
</reference>
<evidence type="ECO:0000313" key="1">
    <source>
        <dbReference type="EMBL" id="KOH46766.1"/>
    </source>
</evidence>
<sequence>MFSCYWCNNAKTDTFSSEEFKIIGKEIGKIWEKRLTE</sequence>
<organism evidence="1 2">
    <name type="scientific">Sunxiuqinia dokdonensis</name>
    <dbReference type="NCBI Taxonomy" id="1409788"/>
    <lineage>
        <taxon>Bacteria</taxon>
        <taxon>Pseudomonadati</taxon>
        <taxon>Bacteroidota</taxon>
        <taxon>Bacteroidia</taxon>
        <taxon>Marinilabiliales</taxon>
        <taxon>Prolixibacteraceae</taxon>
        <taxon>Sunxiuqinia</taxon>
    </lineage>
</organism>
<dbReference type="EMBL" id="LGIA01000021">
    <property type="protein sequence ID" value="KOH46766.1"/>
    <property type="molecule type" value="Genomic_DNA"/>
</dbReference>
<name>A0A0L8VE81_9BACT</name>
<keyword evidence="2" id="KW-1185">Reference proteome</keyword>
<dbReference type="STRING" id="1409788.NC99_04170"/>
<accession>A0A0L8VE81</accession>
<evidence type="ECO:0000313" key="2">
    <source>
        <dbReference type="Proteomes" id="UP000036958"/>
    </source>
</evidence>
<proteinExistence type="predicted"/>
<dbReference type="PATRIC" id="fig|1409788.3.peg.432"/>
<dbReference type="Proteomes" id="UP000036958">
    <property type="component" value="Unassembled WGS sequence"/>
</dbReference>